<evidence type="ECO:0000313" key="10">
    <source>
        <dbReference type="Proteomes" id="UP000424673"/>
    </source>
</evidence>
<evidence type="ECO:0000256" key="3">
    <source>
        <dbReference type="ARBA" id="ARBA00020071"/>
    </source>
</evidence>
<gene>
    <name evidence="9" type="ORF">F7D13_06580</name>
</gene>
<comment type="similarity">
    <text evidence="2">Belongs to the polysaccharide deacetylase family.</text>
</comment>
<dbReference type="Gene3D" id="3.20.20.370">
    <property type="entry name" value="Glycoside hydrolase/deacetylase"/>
    <property type="match status" value="1"/>
</dbReference>
<organism evidence="9 10">
    <name type="scientific">Methylocystis rosea</name>
    <dbReference type="NCBI Taxonomy" id="173366"/>
    <lineage>
        <taxon>Bacteria</taxon>
        <taxon>Pseudomonadati</taxon>
        <taxon>Pseudomonadota</taxon>
        <taxon>Alphaproteobacteria</taxon>
        <taxon>Hyphomicrobiales</taxon>
        <taxon>Methylocystaceae</taxon>
        <taxon>Methylocystis</taxon>
    </lineage>
</organism>
<feature type="region of interest" description="Disordered" evidence="7">
    <location>
        <begin position="311"/>
        <end position="340"/>
    </location>
</feature>
<dbReference type="PANTHER" id="PTHR10587">
    <property type="entry name" value="GLYCOSYL TRANSFERASE-RELATED"/>
    <property type="match status" value="1"/>
</dbReference>
<name>A0ABX6EGB6_9HYPH</name>
<dbReference type="InterPro" id="IPR002509">
    <property type="entry name" value="NODB_dom"/>
</dbReference>
<proteinExistence type="inferred from homology"/>
<keyword evidence="5" id="KW-0378">Hydrolase</keyword>
<evidence type="ECO:0000256" key="4">
    <source>
        <dbReference type="ARBA" id="ARBA00022723"/>
    </source>
</evidence>
<feature type="compositionally biased region" description="Basic and acidic residues" evidence="7">
    <location>
        <begin position="322"/>
        <end position="340"/>
    </location>
</feature>
<dbReference type="PROSITE" id="PS51677">
    <property type="entry name" value="NODB"/>
    <property type="match status" value="1"/>
</dbReference>
<evidence type="ECO:0000256" key="5">
    <source>
        <dbReference type="ARBA" id="ARBA00022801"/>
    </source>
</evidence>
<accession>A0ABX6EGB6</accession>
<dbReference type="SUPFAM" id="SSF88713">
    <property type="entry name" value="Glycoside hydrolase/deacetylase"/>
    <property type="match status" value="1"/>
</dbReference>
<dbReference type="InterPro" id="IPR050248">
    <property type="entry name" value="Polysacc_deacetylase_ArnD"/>
</dbReference>
<evidence type="ECO:0000256" key="1">
    <source>
        <dbReference type="ARBA" id="ARBA00003236"/>
    </source>
</evidence>
<evidence type="ECO:0000313" key="9">
    <source>
        <dbReference type="EMBL" id="QGM93719.1"/>
    </source>
</evidence>
<reference evidence="9 10" key="2">
    <citation type="journal article" date="2021" name="AMB Express">
        <title>Isolation and characterisation of Methylocystis spp. for poly-3-hydroxybutyrate production using waste methane feedstocks.</title>
        <authorList>
            <person name="Rumah B.L."/>
            <person name="Stead C.E."/>
            <person name="Claxton Stevens B.H."/>
            <person name="Minton N.P."/>
            <person name="Grosse-Honebrink A."/>
            <person name="Zhang Y."/>
        </authorList>
    </citation>
    <scope>NUCLEOTIDE SEQUENCE [LARGE SCALE GENOMIC DNA]</scope>
    <source>
        <strain evidence="9 10">BRCS1</strain>
    </source>
</reference>
<keyword evidence="10" id="KW-1185">Reference proteome</keyword>
<evidence type="ECO:0000256" key="2">
    <source>
        <dbReference type="ARBA" id="ARBA00010973"/>
    </source>
</evidence>
<evidence type="ECO:0000256" key="7">
    <source>
        <dbReference type="SAM" id="MobiDB-lite"/>
    </source>
</evidence>
<reference evidence="10" key="1">
    <citation type="submission" date="2019-09" db="EMBL/GenBank/DDBJ databases">
        <title>Isolation and complete genome sequencing of Methylocystis species.</title>
        <authorList>
            <person name="Rumah B.L."/>
            <person name="Stead C.E."/>
            <person name="Stevens B.C."/>
            <person name="Minton N.P."/>
            <person name="Grosse-Honebrink A."/>
            <person name="Zhang Y."/>
        </authorList>
    </citation>
    <scope>NUCLEOTIDE SEQUENCE [LARGE SCALE GENOMIC DNA]</scope>
    <source>
        <strain evidence="10">BRCS1</strain>
    </source>
</reference>
<dbReference type="CDD" id="cd10917">
    <property type="entry name" value="CE4_NodB_like_6s_7s"/>
    <property type="match status" value="1"/>
</dbReference>
<evidence type="ECO:0000259" key="8">
    <source>
        <dbReference type="PROSITE" id="PS51677"/>
    </source>
</evidence>
<evidence type="ECO:0000256" key="6">
    <source>
        <dbReference type="ARBA" id="ARBA00032976"/>
    </source>
</evidence>
<dbReference type="InterPro" id="IPR011330">
    <property type="entry name" value="Glyco_hydro/deAcase_b/a-brl"/>
</dbReference>
<dbReference type="EMBL" id="CP044328">
    <property type="protein sequence ID" value="QGM93719.1"/>
    <property type="molecule type" value="Genomic_DNA"/>
</dbReference>
<protein>
    <recommendedName>
        <fullName evidence="3">Chitooligosaccharide deacetylase</fullName>
    </recommendedName>
    <alternativeName>
        <fullName evidence="6">Nodulation protein B</fullName>
    </alternativeName>
</protein>
<dbReference type="PANTHER" id="PTHR10587:SF133">
    <property type="entry name" value="CHITIN DEACETYLASE 1-RELATED"/>
    <property type="match status" value="1"/>
</dbReference>
<dbReference type="Proteomes" id="UP000424673">
    <property type="component" value="Chromosome"/>
</dbReference>
<sequence length="340" mass="36575">MVALLTRGREKSNRQAVMTAIFPLLKRSKATVDAPLQRFALLLLGVLSAASVSNAPRDAAAVERTCGPDALGVSRIIEVDRAKGTAVGLQSYPRTLDLRDHEVVLTFDDGPASPTPQVLDALAKECARVTFFLIGRNAESLPALVKRAAADGHTIAHHSYSHPDKTLRLMSEDAAKADIDKGIAAVNKALGATAAPFFRFPGFADTPALVADLTSRGYTIFGSDLWASDWSHMTPKAELDLVLSRLEKNRKGIVLFHDSQGITAQMLPEFLRELKKRGYSLVHMVPGDAPTPIVAAGPDWTSTTEPIIAKTLGPKAKQAPQAHEHEHEHGAQEPPKSGEP</sequence>
<feature type="domain" description="NodB homology" evidence="8">
    <location>
        <begin position="101"/>
        <end position="282"/>
    </location>
</feature>
<dbReference type="Pfam" id="PF01522">
    <property type="entry name" value="Polysacc_deac_1"/>
    <property type="match status" value="1"/>
</dbReference>
<comment type="function">
    <text evidence="1">Is involved in generating a small heat-stable compound (Nod), an acylated oligomer of N-acetylglucosamine, that stimulates mitosis in various plant protoplasts.</text>
</comment>
<keyword evidence="4" id="KW-0479">Metal-binding</keyword>